<accession>A0A9X9S682</accession>
<protein>
    <submittedName>
        <fullName evidence="2">PKD domain-containing protein</fullName>
    </submittedName>
</protein>
<keyword evidence="3" id="KW-1185">Reference proteome</keyword>
<dbReference type="PANTHER" id="PTHR36842">
    <property type="entry name" value="PROTEIN TOLB HOMOLOG"/>
    <property type="match status" value="1"/>
</dbReference>
<dbReference type="PROSITE" id="PS50093">
    <property type="entry name" value="PKD"/>
    <property type="match status" value="6"/>
</dbReference>
<proteinExistence type="predicted"/>
<feature type="domain" description="PKD" evidence="1">
    <location>
        <begin position="132"/>
        <end position="216"/>
    </location>
</feature>
<dbReference type="CDD" id="cd00146">
    <property type="entry name" value="PKD"/>
    <property type="match status" value="6"/>
</dbReference>
<dbReference type="InterPro" id="IPR022409">
    <property type="entry name" value="PKD/Chitinase_dom"/>
</dbReference>
<organism evidence="2 3">
    <name type="scientific">Methanogenium organophilum</name>
    <dbReference type="NCBI Taxonomy" id="2199"/>
    <lineage>
        <taxon>Archaea</taxon>
        <taxon>Methanobacteriati</taxon>
        <taxon>Methanobacteriota</taxon>
        <taxon>Stenosarchaea group</taxon>
        <taxon>Methanomicrobia</taxon>
        <taxon>Methanomicrobiales</taxon>
        <taxon>Methanomicrobiaceae</taxon>
        <taxon>Methanogenium</taxon>
    </lineage>
</organism>
<dbReference type="InterPro" id="IPR013783">
    <property type="entry name" value="Ig-like_fold"/>
</dbReference>
<dbReference type="InterPro" id="IPR000601">
    <property type="entry name" value="PKD_dom"/>
</dbReference>
<dbReference type="EMBL" id="CP113361">
    <property type="protein sequence ID" value="WAI02462.1"/>
    <property type="molecule type" value="Genomic_DNA"/>
</dbReference>
<dbReference type="GeneID" id="76834676"/>
<dbReference type="PANTHER" id="PTHR36842:SF1">
    <property type="entry name" value="PROTEIN TOLB"/>
    <property type="match status" value="1"/>
</dbReference>
<dbReference type="KEGG" id="mou:OU421_06200"/>
<dbReference type="Gene3D" id="2.60.40.10">
    <property type="entry name" value="Immunoglobulins"/>
    <property type="match status" value="6"/>
</dbReference>
<reference evidence="2" key="1">
    <citation type="submission" date="2022-11" db="EMBL/GenBank/DDBJ databases">
        <title>Complete genome sequence of Methanogenium organophilum DSM 3596.</title>
        <authorList>
            <person name="Chen S.-C."/>
            <person name="Lai S.-J."/>
            <person name="You Y.-T."/>
        </authorList>
    </citation>
    <scope>NUCLEOTIDE SEQUENCE</scope>
    <source>
        <strain evidence="2">DSM 3596</strain>
    </source>
</reference>
<name>A0A9X9S682_METOG</name>
<evidence type="ECO:0000259" key="1">
    <source>
        <dbReference type="PROSITE" id="PS50093"/>
    </source>
</evidence>
<evidence type="ECO:0000313" key="3">
    <source>
        <dbReference type="Proteomes" id="UP001163096"/>
    </source>
</evidence>
<dbReference type="SUPFAM" id="SSF49299">
    <property type="entry name" value="PKD domain"/>
    <property type="match status" value="6"/>
</dbReference>
<evidence type="ECO:0000313" key="2">
    <source>
        <dbReference type="EMBL" id="WAI02462.1"/>
    </source>
</evidence>
<feature type="domain" description="PKD" evidence="1">
    <location>
        <begin position="390"/>
        <end position="473"/>
    </location>
</feature>
<feature type="domain" description="PKD" evidence="1">
    <location>
        <begin position="217"/>
        <end position="295"/>
    </location>
</feature>
<feature type="domain" description="PKD" evidence="1">
    <location>
        <begin position="47"/>
        <end position="132"/>
    </location>
</feature>
<feature type="domain" description="PKD" evidence="1">
    <location>
        <begin position="300"/>
        <end position="377"/>
    </location>
</feature>
<sequence>MKKSIFSCFERSLRSPKGVLQGLLGGLFIAVLICAVAVPPVSADETLGASFTFSPASPEVGESVTFSGSATGANITGWAWTFGDGSSASVQSPTHIYTSAGTFSVILTVTDAAGTTDTGTQSVTVTAAAVPPDASFTFSPANPSAGDSVTFTDTSTGDVATWSWAFGNGGVSQAQNPSNTYAVAGTYTVTLAVSDGGSETDTATQTITVAAAAAAVPTASFLYSPSNPSPGTPVTFTDTSTGNPDGWYWYFGNGAISNLQYPPAQTYESAGTYSVSLTVSNSAGTSSAYVQTITVGEESLEADFSYSPSSPDADEYVYFTDTSDGYPTGWEWDFGDNTGSESQNPSHKYSSDGTYTVELTVKKTGLSSDSVTRTITVGDATPTPTAGPKPDASFTWSPTSPVVGQAVSFTDTSTGTGINEWKWDFDDAMDFSGNRESTLKNPQHTYQNAGSYDVTLFVKNSGGSDIILKTITVRTVQTSARFNAYPSSGTAPLSVRFVDASTGADIESYHWDFGNGRTYDGKSPSNVVYSSPGTYTASLEIEDESGDTDEYTMTIRVSPPATATAMTQTAVPTATPASAAEDAGLIDGEYRKMTGLYNEYIKILFGFLGIDDEPDFLIIAVK</sequence>
<dbReference type="Proteomes" id="UP001163096">
    <property type="component" value="Chromosome"/>
</dbReference>
<dbReference type="RefSeq" id="WP_268187749.1">
    <property type="nucleotide sequence ID" value="NZ_CP113361.1"/>
</dbReference>
<dbReference type="SMART" id="SM00089">
    <property type="entry name" value="PKD"/>
    <property type="match status" value="6"/>
</dbReference>
<gene>
    <name evidence="2" type="ORF">OU421_06200</name>
</gene>
<feature type="domain" description="PKD" evidence="1">
    <location>
        <begin position="478"/>
        <end position="562"/>
    </location>
</feature>
<dbReference type="InterPro" id="IPR035986">
    <property type="entry name" value="PKD_dom_sf"/>
</dbReference>
<dbReference type="Pfam" id="PF18911">
    <property type="entry name" value="PKD_4"/>
    <property type="match status" value="6"/>
</dbReference>
<dbReference type="AlphaFoldDB" id="A0A9X9S682"/>